<dbReference type="SUPFAM" id="SSF48371">
    <property type="entry name" value="ARM repeat"/>
    <property type="match status" value="1"/>
</dbReference>
<dbReference type="GO" id="GO:0000796">
    <property type="term" value="C:condensin complex"/>
    <property type="evidence" value="ECO:0007669"/>
    <property type="project" value="TreeGrafter"/>
</dbReference>
<evidence type="ECO:0000256" key="5">
    <source>
        <dbReference type="ARBA" id="ARBA00022618"/>
    </source>
</evidence>
<dbReference type="Pfam" id="PF12717">
    <property type="entry name" value="Cnd1"/>
    <property type="match status" value="1"/>
</dbReference>
<proteinExistence type="inferred from homology"/>
<reference evidence="13" key="2">
    <citation type="submission" date="2021-01" db="EMBL/GenBank/DDBJ databases">
        <authorList>
            <person name="Schikora-Tamarit M.A."/>
        </authorList>
    </citation>
    <scope>NUCLEOTIDE SEQUENCE</scope>
    <source>
        <strain evidence="13">CBS2887</strain>
    </source>
</reference>
<keyword evidence="7 10" id="KW-0226">DNA condensation</keyword>
<dbReference type="InterPro" id="IPR032682">
    <property type="entry name" value="Cnd1_C"/>
</dbReference>
<dbReference type="InterPro" id="IPR007673">
    <property type="entry name" value="Condensin_cplx_su1"/>
</dbReference>
<comment type="subcellular location">
    <subcellularLocation>
        <location evidence="2">Chromosome</location>
    </subcellularLocation>
    <subcellularLocation>
        <location evidence="1">Nucleus</location>
    </subcellularLocation>
</comment>
<keyword evidence="4" id="KW-0158">Chromosome</keyword>
<dbReference type="Proteomes" id="UP000774326">
    <property type="component" value="Unassembled WGS sequence"/>
</dbReference>
<evidence type="ECO:0000256" key="2">
    <source>
        <dbReference type="ARBA" id="ARBA00004286"/>
    </source>
</evidence>
<evidence type="ECO:0000313" key="13">
    <source>
        <dbReference type="EMBL" id="KAH3681516.1"/>
    </source>
</evidence>
<evidence type="ECO:0000256" key="10">
    <source>
        <dbReference type="PIRNR" id="PIRNR017127"/>
    </source>
</evidence>
<dbReference type="FunFam" id="1.25.10.10:FF:000272">
    <property type="entry name" value="Condensin complex subunit 1"/>
    <property type="match status" value="1"/>
</dbReference>
<feature type="domain" description="Condensin complex subunit 1 C-terminal" evidence="11">
    <location>
        <begin position="923"/>
        <end position="1082"/>
    </location>
</feature>
<comment type="function">
    <text evidence="10">Regulatory subunit of the condensin complex, a complex required for conversion of interphase chromatin into mitotic-like condense chromosomes. The condensin complex probably introduces positive supercoils into relaxed DNA in the presence of type I topoisomerases and converts nicked DNA into positive knotted forms in the presence of type II topoisomerases.</text>
</comment>
<feature type="domain" description="Condensin complex subunit 1 N-terminal" evidence="12">
    <location>
        <begin position="67"/>
        <end position="221"/>
    </location>
</feature>
<evidence type="ECO:0000313" key="14">
    <source>
        <dbReference type="Proteomes" id="UP000774326"/>
    </source>
</evidence>
<evidence type="ECO:0000256" key="3">
    <source>
        <dbReference type="ARBA" id="ARBA00009606"/>
    </source>
</evidence>
<sequence>MSFNLSEALSAFQSAEKDSFKPPSDVAGALDYITAPLANSPEAIRDSGVSDILEELCLSFPKLDKHEQVQVVYSVTSSFQRQVDICRQIIDSSDTESFKEQKFYLEQYAYFTHVLTVHLGLEQLQTSNTNSKKVSSTSLDAFKANCNNLEKILETICYLFKIHISMILVTSPERDLFVNALLRPVHSLMESEPRMKVSTLRMYMYKAICMAVKNHGHAPTAQSTIIQNLNYFTHLHNYMAEMLTILHDQYDHSQLTEDVLREVSNKEFNSNDNNGPKQISQFVTEISAKLPRVLLKQMTLVSNLLNNSNYTLRCAVVESCGNVVLEMCKNQEDLERYIGQISGLIELLTERFLDQNPYVRTKAIQSILKLCESDVKFTKQRQVFIQLAVRHLEDKSSLVRRNAIKLLSRLILSHPFDSLHGSLLTLTIWERRLKEGEAQLKEIEPVETTEEVVARNLEEETCDSDEDEEEQLKSRIETQGDVNAIIKLKLTIQYYKDAIAFIKTIHHGIDIASQLLYSKNKNEVIEAMDLFVLADAYAIEHISVGIRRMLHLVWMKNTADEGTNVTTHLVSCYKKLFLSAPEDASDLEAAALIAKNLISLTYGATIPELASMEKLLGLMYEDDLINETVIKVLWQIYGFQDKKKFSKKQRRGSSIILGMLAVSDNQIAVKGLGSLLTIGLGPKGKEDLLLAKYSCIALNRIVSVDEKNSGKPVKIQREDEAISKLSQLVVEYNPGKEYYSVAEQAINTIFNLASNPEQIATKIIKAKTAATFGGLEEGQSQIVSLSQLLFIVGHIGIKLVVYLEYLEGIFKKKKIEAESKKAKSKEVTGDNELEMIGGTSEDDFSEIITNIKEKELLHGEHSILAKFGPLVREICYHNLEYDNVYLQRSAVLCMEKLMCISPKYCEENLQLLITIMEKSEDPIIRSNAVIGLGDMAVCFNNLVDDNTDFLYRRLHDENLTVKRTCLMTITFLILAGQVKVKGQLSEMAKCLEDPDQSIGDLCRLFFRELATKDNAIYNGFIDIFSGLSSDETLDKDAMKRIIKFLVSFVDKERHIKQLTEKLVQRISKVENQQQWDDVAFVLTSLPSAKQENVVQILETGYTMVESRE</sequence>
<accession>A0A9P8TKC7</accession>
<dbReference type="EMBL" id="JAEUBG010004397">
    <property type="protein sequence ID" value="KAH3681516.1"/>
    <property type="molecule type" value="Genomic_DNA"/>
</dbReference>
<reference evidence="13" key="1">
    <citation type="journal article" date="2021" name="Open Biol.">
        <title>Shared evolutionary footprints suggest mitochondrial oxidative damage underlies multiple complex I losses in fungi.</title>
        <authorList>
            <person name="Schikora-Tamarit M.A."/>
            <person name="Marcet-Houben M."/>
            <person name="Nosek J."/>
            <person name="Gabaldon T."/>
        </authorList>
    </citation>
    <scope>NUCLEOTIDE SEQUENCE</scope>
    <source>
        <strain evidence="13">CBS2887</strain>
    </source>
</reference>
<evidence type="ECO:0000259" key="12">
    <source>
        <dbReference type="Pfam" id="PF12922"/>
    </source>
</evidence>
<keyword evidence="5 10" id="KW-0132">Cell division</keyword>
<dbReference type="InterPro" id="IPR016024">
    <property type="entry name" value="ARM-type_fold"/>
</dbReference>
<keyword evidence="6 10" id="KW-0498">Mitosis</keyword>
<dbReference type="GO" id="GO:0042393">
    <property type="term" value="F:histone binding"/>
    <property type="evidence" value="ECO:0007669"/>
    <property type="project" value="TreeGrafter"/>
</dbReference>
<dbReference type="GO" id="GO:0000779">
    <property type="term" value="C:condensed chromosome, centromeric region"/>
    <property type="evidence" value="ECO:0007669"/>
    <property type="project" value="TreeGrafter"/>
</dbReference>
<keyword evidence="9 10" id="KW-0131">Cell cycle</keyword>
<dbReference type="Pfam" id="PF12922">
    <property type="entry name" value="Cnd1_N"/>
    <property type="match status" value="1"/>
</dbReference>
<evidence type="ECO:0000256" key="6">
    <source>
        <dbReference type="ARBA" id="ARBA00022776"/>
    </source>
</evidence>
<keyword evidence="8" id="KW-0539">Nucleus</keyword>
<evidence type="ECO:0000256" key="4">
    <source>
        <dbReference type="ARBA" id="ARBA00022454"/>
    </source>
</evidence>
<comment type="caution">
    <text evidence="13">The sequence shown here is derived from an EMBL/GenBank/DDBJ whole genome shotgun (WGS) entry which is preliminary data.</text>
</comment>
<evidence type="ECO:0000256" key="8">
    <source>
        <dbReference type="ARBA" id="ARBA00023242"/>
    </source>
</evidence>
<dbReference type="PIRSF" id="PIRSF017127">
    <property type="entry name" value="Condensin_D2"/>
    <property type="match status" value="1"/>
</dbReference>
<dbReference type="GO" id="GO:0010032">
    <property type="term" value="P:meiotic chromosome condensation"/>
    <property type="evidence" value="ECO:0007669"/>
    <property type="project" value="TreeGrafter"/>
</dbReference>
<dbReference type="PANTHER" id="PTHR14222">
    <property type="entry name" value="CONDENSIN"/>
    <property type="match status" value="1"/>
</dbReference>
<dbReference type="OrthoDB" id="436262at2759"/>
<dbReference type="GO" id="GO:0007076">
    <property type="term" value="P:mitotic chromosome condensation"/>
    <property type="evidence" value="ECO:0007669"/>
    <property type="project" value="InterPro"/>
</dbReference>
<evidence type="ECO:0000256" key="9">
    <source>
        <dbReference type="ARBA" id="ARBA00023306"/>
    </source>
</evidence>
<dbReference type="AlphaFoldDB" id="A0A9P8TKC7"/>
<name>A0A9P8TKC7_WICPI</name>
<gene>
    <name evidence="13" type="ORF">WICPIJ_007497</name>
</gene>
<protein>
    <recommendedName>
        <fullName evidence="10">Condensin complex subunit 1</fullName>
    </recommendedName>
</protein>
<evidence type="ECO:0000256" key="1">
    <source>
        <dbReference type="ARBA" id="ARBA00004123"/>
    </source>
</evidence>
<dbReference type="InterPro" id="IPR026971">
    <property type="entry name" value="CND1/NCAPD3"/>
</dbReference>
<comment type="similarity">
    <text evidence="3 10">Belongs to the CND1 (condensin subunit 1) family.</text>
</comment>
<dbReference type="InterPro" id="IPR011989">
    <property type="entry name" value="ARM-like"/>
</dbReference>
<evidence type="ECO:0000259" key="11">
    <source>
        <dbReference type="Pfam" id="PF12717"/>
    </source>
</evidence>
<dbReference type="InterPro" id="IPR024324">
    <property type="entry name" value="Condensin_cplx_su1_N"/>
</dbReference>
<keyword evidence="14" id="KW-1185">Reference proteome</keyword>
<dbReference type="GO" id="GO:0005634">
    <property type="term" value="C:nucleus"/>
    <property type="evidence" value="ECO:0007669"/>
    <property type="project" value="UniProtKB-SubCell"/>
</dbReference>
<dbReference type="GO" id="GO:0051301">
    <property type="term" value="P:cell division"/>
    <property type="evidence" value="ECO:0007669"/>
    <property type="project" value="UniProtKB-KW"/>
</dbReference>
<evidence type="ECO:0000256" key="7">
    <source>
        <dbReference type="ARBA" id="ARBA00023067"/>
    </source>
</evidence>
<dbReference type="Gene3D" id="1.25.10.10">
    <property type="entry name" value="Leucine-rich Repeat Variant"/>
    <property type="match status" value="2"/>
</dbReference>
<organism evidence="13 14">
    <name type="scientific">Wickerhamomyces pijperi</name>
    <name type="common">Yeast</name>
    <name type="synonym">Pichia pijperi</name>
    <dbReference type="NCBI Taxonomy" id="599730"/>
    <lineage>
        <taxon>Eukaryota</taxon>
        <taxon>Fungi</taxon>
        <taxon>Dikarya</taxon>
        <taxon>Ascomycota</taxon>
        <taxon>Saccharomycotina</taxon>
        <taxon>Saccharomycetes</taxon>
        <taxon>Phaffomycetales</taxon>
        <taxon>Wickerhamomycetaceae</taxon>
        <taxon>Wickerhamomyces</taxon>
    </lineage>
</organism>
<dbReference type="PANTHER" id="PTHR14222:SF2">
    <property type="entry name" value="CONDENSIN COMPLEX SUBUNIT 1"/>
    <property type="match status" value="1"/>
</dbReference>